<evidence type="ECO:0000256" key="1">
    <source>
        <dbReference type="SAM" id="MobiDB-lite"/>
    </source>
</evidence>
<accession>A0A2D4G000</accession>
<dbReference type="EMBL" id="IACJ01091520">
    <property type="protein sequence ID" value="LAA53072.1"/>
    <property type="molecule type" value="Transcribed_RNA"/>
</dbReference>
<feature type="compositionally biased region" description="Basic and acidic residues" evidence="1">
    <location>
        <begin position="63"/>
        <end position="74"/>
    </location>
</feature>
<feature type="region of interest" description="Disordered" evidence="1">
    <location>
        <begin position="1"/>
        <end position="74"/>
    </location>
</feature>
<organism evidence="2">
    <name type="scientific">Micrurus corallinus</name>
    <name type="common">Brazilian coral snake</name>
    <dbReference type="NCBI Taxonomy" id="54390"/>
    <lineage>
        <taxon>Eukaryota</taxon>
        <taxon>Metazoa</taxon>
        <taxon>Chordata</taxon>
        <taxon>Craniata</taxon>
        <taxon>Vertebrata</taxon>
        <taxon>Euteleostomi</taxon>
        <taxon>Lepidosauria</taxon>
        <taxon>Squamata</taxon>
        <taxon>Bifurcata</taxon>
        <taxon>Unidentata</taxon>
        <taxon>Episquamata</taxon>
        <taxon>Toxicofera</taxon>
        <taxon>Serpentes</taxon>
        <taxon>Colubroidea</taxon>
        <taxon>Elapidae</taxon>
        <taxon>Elapinae</taxon>
        <taxon>Micrurus</taxon>
    </lineage>
</organism>
<reference evidence="2" key="2">
    <citation type="submission" date="2017-11" db="EMBL/GenBank/DDBJ databases">
        <title>Coralsnake Venomics: Analyses of Venom Gland Transcriptomes and Proteomes of Six Brazilian Taxa.</title>
        <authorList>
            <person name="Aird S.D."/>
            <person name="Jorge da Silva N."/>
            <person name="Qiu L."/>
            <person name="Villar-Briones A."/>
            <person name="Aparecida-Saddi V."/>
            <person name="Campos-Telles M.P."/>
            <person name="Grau M."/>
            <person name="Mikheyev A.S."/>
        </authorList>
    </citation>
    <scope>NUCLEOTIDE SEQUENCE</scope>
    <source>
        <tissue evidence="2">Venom_gland</tissue>
    </source>
</reference>
<name>A0A2D4G000_MICCO</name>
<reference evidence="2" key="1">
    <citation type="submission" date="2017-07" db="EMBL/GenBank/DDBJ databases">
        <authorList>
            <person name="Mikheyev A."/>
            <person name="Grau M."/>
        </authorList>
    </citation>
    <scope>NUCLEOTIDE SEQUENCE</scope>
    <source>
        <tissue evidence="2">Venom_gland</tissue>
    </source>
</reference>
<dbReference type="EMBL" id="IACJ01091522">
    <property type="protein sequence ID" value="LAA53075.1"/>
    <property type="molecule type" value="Transcribed_RNA"/>
</dbReference>
<protein>
    <submittedName>
        <fullName evidence="2">Uncharacterized protein</fullName>
    </submittedName>
</protein>
<proteinExistence type="predicted"/>
<evidence type="ECO:0000313" key="2">
    <source>
        <dbReference type="EMBL" id="LAA53075.1"/>
    </source>
</evidence>
<feature type="compositionally biased region" description="Basic and acidic residues" evidence="1">
    <location>
        <begin position="13"/>
        <end position="26"/>
    </location>
</feature>
<dbReference type="AlphaFoldDB" id="A0A2D4G000"/>
<feature type="compositionally biased region" description="Basic and acidic residues" evidence="1">
    <location>
        <begin position="36"/>
        <end position="54"/>
    </location>
</feature>
<sequence length="113" mass="12259">MAFEGAVQAAGREAPEDSHEHEEETSGGHQGPPAGGREHPQHGHKDDNQDHAEELDAGAQEGAEDHGILRRPEDVPVHQLPPRLLHGVLNVIFLVVVGNVFPERPDDDHTENA</sequence>